<dbReference type="Proteomes" id="UP000828941">
    <property type="component" value="Chromosome 10"/>
</dbReference>
<name>A0ACB9M1I0_BAUVA</name>
<reference evidence="1 2" key="1">
    <citation type="journal article" date="2022" name="DNA Res.">
        <title>Chromosomal-level genome assembly of the orchid tree Bauhinia variegata (Leguminosae; Cercidoideae) supports the allotetraploid origin hypothesis of Bauhinia.</title>
        <authorList>
            <person name="Zhong Y."/>
            <person name="Chen Y."/>
            <person name="Zheng D."/>
            <person name="Pang J."/>
            <person name="Liu Y."/>
            <person name="Luo S."/>
            <person name="Meng S."/>
            <person name="Qian L."/>
            <person name="Wei D."/>
            <person name="Dai S."/>
            <person name="Zhou R."/>
        </authorList>
    </citation>
    <scope>NUCLEOTIDE SEQUENCE [LARGE SCALE GENOMIC DNA]</scope>
    <source>
        <strain evidence="1">BV-YZ2020</strain>
    </source>
</reference>
<sequence length="90" mass="10273">MVTSFSISPNRVFQRVEMDDSGFLEFSGNLTFGRLALFLQTFTIQLSSPAKMSFSLLTRMLLRERKKETHFLSVHISTSGRNREDPSLIA</sequence>
<gene>
    <name evidence="1" type="ORF">L6164_025750</name>
</gene>
<accession>A0ACB9M1I0</accession>
<protein>
    <submittedName>
        <fullName evidence="1">Uncharacterized protein</fullName>
    </submittedName>
</protein>
<evidence type="ECO:0000313" key="2">
    <source>
        <dbReference type="Proteomes" id="UP000828941"/>
    </source>
</evidence>
<comment type="caution">
    <text evidence="1">The sequence shown here is derived from an EMBL/GenBank/DDBJ whole genome shotgun (WGS) entry which is preliminary data.</text>
</comment>
<keyword evidence="2" id="KW-1185">Reference proteome</keyword>
<proteinExistence type="predicted"/>
<organism evidence="1 2">
    <name type="scientific">Bauhinia variegata</name>
    <name type="common">Purple orchid tree</name>
    <name type="synonym">Phanera variegata</name>
    <dbReference type="NCBI Taxonomy" id="167791"/>
    <lineage>
        <taxon>Eukaryota</taxon>
        <taxon>Viridiplantae</taxon>
        <taxon>Streptophyta</taxon>
        <taxon>Embryophyta</taxon>
        <taxon>Tracheophyta</taxon>
        <taxon>Spermatophyta</taxon>
        <taxon>Magnoliopsida</taxon>
        <taxon>eudicotyledons</taxon>
        <taxon>Gunneridae</taxon>
        <taxon>Pentapetalae</taxon>
        <taxon>rosids</taxon>
        <taxon>fabids</taxon>
        <taxon>Fabales</taxon>
        <taxon>Fabaceae</taxon>
        <taxon>Cercidoideae</taxon>
        <taxon>Cercideae</taxon>
        <taxon>Bauhiniinae</taxon>
        <taxon>Bauhinia</taxon>
    </lineage>
</organism>
<dbReference type="EMBL" id="CM039435">
    <property type="protein sequence ID" value="KAI4317922.1"/>
    <property type="molecule type" value="Genomic_DNA"/>
</dbReference>
<evidence type="ECO:0000313" key="1">
    <source>
        <dbReference type="EMBL" id="KAI4317922.1"/>
    </source>
</evidence>